<dbReference type="OrthoDB" id="9781985at2"/>
<sequence length="171" mass="18734">MKTAIVVIDMQNDFVTGSLGTREAAEVLPRIRDFLAENAASSSPADVFFTQDTHPENYLETQEGRRLPVPHCIRGSRGWDICEELKPFASADRTIQKPTFGSLELGSRLKTYDRIIFTGVCTDICVISNALIAKAAAPETAIEVKPELCAGTTPENHENALKALRICQIDA</sequence>
<dbReference type="Pfam" id="PF00857">
    <property type="entry name" value="Isochorismatase"/>
    <property type="match status" value="1"/>
</dbReference>
<accession>A0A388SDT0</accession>
<keyword evidence="1" id="KW-0378">Hydrolase</keyword>
<dbReference type="RefSeq" id="WP_116270106.1">
    <property type="nucleotide sequence ID" value="NZ_BGZJ01000001.1"/>
</dbReference>
<dbReference type="PANTHER" id="PTHR43540">
    <property type="entry name" value="PEROXYUREIDOACRYLATE/UREIDOACRYLATE AMIDOHYDROLASE-RELATED"/>
    <property type="match status" value="1"/>
</dbReference>
<organism evidence="3 4">
    <name type="scientific">Mesosutterella multiformis</name>
    <dbReference type="NCBI Taxonomy" id="2259133"/>
    <lineage>
        <taxon>Bacteria</taxon>
        <taxon>Pseudomonadati</taxon>
        <taxon>Pseudomonadota</taxon>
        <taxon>Betaproteobacteria</taxon>
        <taxon>Burkholderiales</taxon>
        <taxon>Sutterellaceae</taxon>
        <taxon>Mesosutterella</taxon>
    </lineage>
</organism>
<evidence type="ECO:0000259" key="2">
    <source>
        <dbReference type="Pfam" id="PF00857"/>
    </source>
</evidence>
<evidence type="ECO:0000313" key="3">
    <source>
        <dbReference type="EMBL" id="GBO93803.1"/>
    </source>
</evidence>
<dbReference type="InterPro" id="IPR050272">
    <property type="entry name" value="Isochorismatase-like_hydrls"/>
</dbReference>
<dbReference type="InterPro" id="IPR000868">
    <property type="entry name" value="Isochorismatase-like_dom"/>
</dbReference>
<dbReference type="CDD" id="cd00431">
    <property type="entry name" value="cysteine_hydrolases"/>
    <property type="match status" value="1"/>
</dbReference>
<dbReference type="Proteomes" id="UP000266091">
    <property type="component" value="Unassembled WGS sequence"/>
</dbReference>
<evidence type="ECO:0000256" key="1">
    <source>
        <dbReference type="ARBA" id="ARBA00022801"/>
    </source>
</evidence>
<dbReference type="GO" id="GO:0016787">
    <property type="term" value="F:hydrolase activity"/>
    <property type="evidence" value="ECO:0007669"/>
    <property type="project" value="UniProtKB-KW"/>
</dbReference>
<gene>
    <name evidence="3" type="ORF">MESMUL_11570</name>
</gene>
<evidence type="ECO:0000313" key="4">
    <source>
        <dbReference type="Proteomes" id="UP000266091"/>
    </source>
</evidence>
<keyword evidence="4" id="KW-1185">Reference proteome</keyword>
<accession>A0A401LGY2</accession>
<dbReference type="EMBL" id="BGZJ01000001">
    <property type="protein sequence ID" value="GBO93803.1"/>
    <property type="molecule type" value="Genomic_DNA"/>
</dbReference>
<proteinExistence type="predicted"/>
<protein>
    <submittedName>
        <fullName evidence="3">Amidase</fullName>
    </submittedName>
</protein>
<dbReference type="AlphaFoldDB" id="A0A388SDT0"/>
<comment type="caution">
    <text evidence="3">The sequence shown here is derived from an EMBL/GenBank/DDBJ whole genome shotgun (WGS) entry which is preliminary data.</text>
</comment>
<dbReference type="SUPFAM" id="SSF52499">
    <property type="entry name" value="Isochorismatase-like hydrolases"/>
    <property type="match status" value="1"/>
</dbReference>
<feature type="domain" description="Isochorismatase-like" evidence="2">
    <location>
        <begin position="3"/>
        <end position="165"/>
    </location>
</feature>
<dbReference type="Gene3D" id="3.40.50.850">
    <property type="entry name" value="Isochorismatase-like"/>
    <property type="match status" value="1"/>
</dbReference>
<dbReference type="PANTHER" id="PTHR43540:SF9">
    <property type="entry name" value="FAMILY HYDROLASE, PUTATIVE (AFU_ORTHOLOGUE AFUA_2G08700)-RELATED"/>
    <property type="match status" value="1"/>
</dbReference>
<name>A0A388SDT0_9BURK</name>
<reference evidence="3 4" key="1">
    <citation type="journal article" date="2018" name="Int. J. Syst. Evol. Microbiol.">
        <title>Mesosutterella multiformis gen. nov., sp. nov., a member of the family Sutterellaceae and Sutterella megalosphaeroides sp. nov., isolated from human faeces.</title>
        <authorList>
            <person name="Sakamoto M."/>
            <person name="Ikeyama N."/>
            <person name="Kunihiro T."/>
            <person name="Iino T."/>
            <person name="Yuki M."/>
            <person name="Ohkuma M."/>
        </authorList>
    </citation>
    <scope>NUCLEOTIDE SEQUENCE [LARGE SCALE GENOMIC DNA]</scope>
    <source>
        <strain evidence="3 4">4NBBH2</strain>
    </source>
</reference>
<dbReference type="InterPro" id="IPR036380">
    <property type="entry name" value="Isochorismatase-like_sf"/>
</dbReference>